<dbReference type="AlphaFoldDB" id="V4QYD3"/>
<dbReference type="InterPro" id="IPR011701">
    <property type="entry name" value="MFS"/>
</dbReference>
<evidence type="ECO:0000313" key="7">
    <source>
        <dbReference type="Proteomes" id="UP000017819"/>
    </source>
</evidence>
<comment type="caution">
    <text evidence="6">The sequence shown here is derived from an EMBL/GenBank/DDBJ whole genome shotgun (WGS) entry which is preliminary data.</text>
</comment>
<dbReference type="PROSITE" id="PS50850">
    <property type="entry name" value="MFS"/>
    <property type="match status" value="1"/>
</dbReference>
<dbReference type="Pfam" id="PF07690">
    <property type="entry name" value="MFS_1"/>
    <property type="match status" value="1"/>
</dbReference>
<feature type="domain" description="Major facilitator superfamily (MFS) profile" evidence="5">
    <location>
        <begin position="14"/>
        <end position="397"/>
    </location>
</feature>
<dbReference type="SUPFAM" id="SSF103473">
    <property type="entry name" value="MFS general substrate transporter"/>
    <property type="match status" value="1"/>
</dbReference>
<name>V4QYD3_9HYPH</name>
<feature type="transmembrane region" description="Helical" evidence="4">
    <location>
        <begin position="52"/>
        <end position="71"/>
    </location>
</feature>
<accession>V4QYD3</accession>
<dbReference type="PANTHER" id="PTHR11360:SF284">
    <property type="entry name" value="EG:103B4.3 PROTEIN-RELATED"/>
    <property type="match status" value="1"/>
</dbReference>
<dbReference type="InterPro" id="IPR020846">
    <property type="entry name" value="MFS_dom"/>
</dbReference>
<feature type="transmembrane region" description="Helical" evidence="4">
    <location>
        <begin position="284"/>
        <end position="304"/>
    </location>
</feature>
<feature type="transmembrane region" description="Helical" evidence="4">
    <location>
        <begin position="174"/>
        <end position="192"/>
    </location>
</feature>
<reference evidence="6 7" key="1">
    <citation type="journal article" date="2014" name="Genome Announc.">
        <title>Draft Genome Sequence of Lutibaculum baratangense Strain AMV1T, Isolated from a Mud Volcano in Andamans, India.</title>
        <authorList>
            <person name="Singh A."/>
            <person name="Sreenivas A."/>
            <person name="Sathyanarayana Reddy G."/>
            <person name="Pinnaka A.K."/>
            <person name="Shivaji S."/>
        </authorList>
    </citation>
    <scope>NUCLEOTIDE SEQUENCE [LARGE SCALE GENOMIC DNA]</scope>
    <source>
        <strain evidence="6 7">AMV1</strain>
    </source>
</reference>
<dbReference type="EMBL" id="AWXZ01000029">
    <property type="protein sequence ID" value="ESR24767.1"/>
    <property type="molecule type" value="Genomic_DNA"/>
</dbReference>
<dbReference type="RefSeq" id="WP_023432220.1">
    <property type="nucleotide sequence ID" value="NZ_AWXZ01000029.1"/>
</dbReference>
<dbReference type="PATRIC" id="fig|631454.5.peg.2059"/>
<keyword evidence="3 4" id="KW-0472">Membrane</keyword>
<feature type="transmembrane region" description="Helical" evidence="4">
    <location>
        <begin position="252"/>
        <end position="272"/>
    </location>
</feature>
<dbReference type="Proteomes" id="UP000017819">
    <property type="component" value="Unassembled WGS sequence"/>
</dbReference>
<gene>
    <name evidence="6" type="ORF">N177_2090</name>
</gene>
<dbReference type="eggNOG" id="COG2814">
    <property type="taxonomic scope" value="Bacteria"/>
</dbReference>
<evidence type="ECO:0000313" key="6">
    <source>
        <dbReference type="EMBL" id="ESR24767.1"/>
    </source>
</evidence>
<keyword evidence="1 4" id="KW-0812">Transmembrane</keyword>
<proteinExistence type="predicted"/>
<dbReference type="GO" id="GO:0022857">
    <property type="term" value="F:transmembrane transporter activity"/>
    <property type="evidence" value="ECO:0007669"/>
    <property type="project" value="InterPro"/>
</dbReference>
<feature type="transmembrane region" description="Helical" evidence="4">
    <location>
        <begin position="83"/>
        <end position="107"/>
    </location>
</feature>
<feature type="transmembrane region" description="Helical" evidence="4">
    <location>
        <begin position="374"/>
        <end position="393"/>
    </location>
</feature>
<keyword evidence="2 4" id="KW-1133">Transmembrane helix</keyword>
<evidence type="ECO:0000256" key="2">
    <source>
        <dbReference type="ARBA" id="ARBA00022989"/>
    </source>
</evidence>
<dbReference type="STRING" id="631454.N177_2090"/>
<dbReference type="OrthoDB" id="146345at2"/>
<feature type="transmembrane region" description="Helical" evidence="4">
    <location>
        <begin position="310"/>
        <end position="335"/>
    </location>
</feature>
<dbReference type="InterPro" id="IPR036259">
    <property type="entry name" value="MFS_trans_sf"/>
</dbReference>
<evidence type="ECO:0000256" key="4">
    <source>
        <dbReference type="SAM" id="Phobius"/>
    </source>
</evidence>
<dbReference type="InterPro" id="IPR050327">
    <property type="entry name" value="Proton-linked_MCT"/>
</dbReference>
<dbReference type="Gene3D" id="1.20.1250.20">
    <property type="entry name" value="MFS general substrate transporter like domains"/>
    <property type="match status" value="1"/>
</dbReference>
<protein>
    <submittedName>
        <fullName evidence="6">Putative MFS permease</fullName>
    </submittedName>
</protein>
<feature type="transmembrane region" description="Helical" evidence="4">
    <location>
        <begin position="219"/>
        <end position="240"/>
    </location>
</feature>
<feature type="transmembrane region" description="Helical" evidence="4">
    <location>
        <begin position="113"/>
        <end position="135"/>
    </location>
</feature>
<feature type="transmembrane region" description="Helical" evidence="4">
    <location>
        <begin position="142"/>
        <end position="162"/>
    </location>
</feature>
<sequence>MSVAGTASPGWRTPLVIVLCGCTISMIAFGPRSAMGLFLTPLSNEHGWSREVFALSLAIQNLVWGLGQPLFGAIADRYGEARVMVLGAFLYAAGLALTASAGSPFVLHLASGVLIGLGIAGSAFALVIAAFGKLLPAESRSWAFGIGMASGSLGQFVFAPLGQAFIGSFGWQNALYLFAVIALAIPFLAIGLRAPARGQAVAGQTFGQAISEAFGHRSYLLLVSGFFVCGFQVAFITVHMPAYLNDIGMPAYLGAWSLAVIGLFNVVGAYSAGILGGRMPKRSILCWIYGLRSLAIAAFIMMPASPASVLTFSAVIGLLWLSTVPPTSGLVAVMFGPRYMGTLFGIVFLSHQLGSFIGVWLGGYAYARLGSYDLFWWLAIAMGAFAAIVHYPIREAPVARLAPAE</sequence>
<feature type="transmembrane region" description="Helical" evidence="4">
    <location>
        <begin position="12"/>
        <end position="32"/>
    </location>
</feature>
<feature type="transmembrane region" description="Helical" evidence="4">
    <location>
        <begin position="342"/>
        <end position="362"/>
    </location>
</feature>
<evidence type="ECO:0000259" key="5">
    <source>
        <dbReference type="PROSITE" id="PS50850"/>
    </source>
</evidence>
<dbReference type="CDD" id="cd17355">
    <property type="entry name" value="MFS_YcxA_like"/>
    <property type="match status" value="1"/>
</dbReference>
<evidence type="ECO:0000256" key="3">
    <source>
        <dbReference type="ARBA" id="ARBA00023136"/>
    </source>
</evidence>
<evidence type="ECO:0000256" key="1">
    <source>
        <dbReference type="ARBA" id="ARBA00022692"/>
    </source>
</evidence>
<organism evidence="6 7">
    <name type="scientific">Lutibaculum baratangense AMV1</name>
    <dbReference type="NCBI Taxonomy" id="631454"/>
    <lineage>
        <taxon>Bacteria</taxon>
        <taxon>Pseudomonadati</taxon>
        <taxon>Pseudomonadota</taxon>
        <taxon>Alphaproteobacteria</taxon>
        <taxon>Hyphomicrobiales</taxon>
        <taxon>Tepidamorphaceae</taxon>
        <taxon>Lutibaculum</taxon>
    </lineage>
</organism>
<keyword evidence="7" id="KW-1185">Reference proteome</keyword>
<dbReference type="PANTHER" id="PTHR11360">
    <property type="entry name" value="MONOCARBOXYLATE TRANSPORTER"/>
    <property type="match status" value="1"/>
</dbReference>